<evidence type="ECO:0000256" key="6">
    <source>
        <dbReference type="ARBA" id="ARBA00022801"/>
    </source>
</evidence>
<organism evidence="13 14">
    <name type="scientific">Aeromicrobium panaciterrae</name>
    <dbReference type="NCBI Taxonomy" id="363861"/>
    <lineage>
        <taxon>Bacteria</taxon>
        <taxon>Bacillati</taxon>
        <taxon>Actinomycetota</taxon>
        <taxon>Actinomycetes</taxon>
        <taxon>Propionibacteriales</taxon>
        <taxon>Nocardioidaceae</taxon>
        <taxon>Aeromicrobium</taxon>
    </lineage>
</organism>
<comment type="cofactor">
    <cofactor evidence="2">
        <name>Mg(2+)</name>
        <dbReference type="ChEBI" id="CHEBI:18420"/>
    </cofactor>
</comment>
<sequence length="489" mass="53446">MRRSNRTPQIAGGVVLAIVLLSSIWWIPKILDSGPPSPNDVRVVSESTSAEALWDRGLAEAFRVQYSKKVDFSDAKTEKVTRNRLSLRALIPGTTYFLRVVAIDDKGDASDPSRLVRFTTAFPYKAPKLSLPNAKSTNVTARWTSGVKKARFEAQIDNSEKFSSPVVVPTTKRQKKLATLEPNTSYAVRVRVVSKDGGPLSAWSKTLQSTTAAYEPMGVGTYNVLKWRKGNWSARRAAVVDLIKDSHLDVVGLQEAVPSYTPGGPPQYQDIVNHLGSDWAVTRSNKKGPTGETRTVYNTTKLKQVAEGYQALAGSSRFRGTTRYLAWSVFEQRSTGKQFIFANTHLTPGTSGSVRAQHASEARQIVAALKAVNTHHLPVILVGDFNSGGSRTKSNSIYGTITGAGYIDPLVQSKKLGMAEKVVDGNLTTSNGLNRTAPRRSNPAFLDHIFVSRMRVSQFQVVAKLDSAGRFIGTIPSDHNLVRATVYLP</sequence>
<evidence type="ECO:0000259" key="12">
    <source>
        <dbReference type="PROSITE" id="PS50853"/>
    </source>
</evidence>
<dbReference type="CDD" id="cd00063">
    <property type="entry name" value="FN3"/>
    <property type="match status" value="1"/>
</dbReference>
<name>A0ABU1UN01_9ACTN</name>
<dbReference type="InterPro" id="IPR003961">
    <property type="entry name" value="FN3_dom"/>
</dbReference>
<accession>A0ABU1UN01</accession>
<feature type="domain" description="Fibronectin type-III" evidence="12">
    <location>
        <begin position="126"/>
        <end position="214"/>
    </location>
</feature>
<dbReference type="GO" id="GO:0004519">
    <property type="term" value="F:endonuclease activity"/>
    <property type="evidence" value="ECO:0007669"/>
    <property type="project" value="UniProtKB-KW"/>
</dbReference>
<evidence type="ECO:0000256" key="11">
    <source>
        <dbReference type="SAM" id="Phobius"/>
    </source>
</evidence>
<proteinExistence type="predicted"/>
<evidence type="ECO:0000313" key="14">
    <source>
        <dbReference type="Proteomes" id="UP001257739"/>
    </source>
</evidence>
<dbReference type="Proteomes" id="UP001257739">
    <property type="component" value="Unassembled WGS sequence"/>
</dbReference>
<feature type="transmembrane region" description="Helical" evidence="11">
    <location>
        <begin position="7"/>
        <end position="27"/>
    </location>
</feature>
<keyword evidence="4" id="KW-0479">Metal-binding</keyword>
<dbReference type="SMART" id="SM00060">
    <property type="entry name" value="FN3"/>
    <property type="match status" value="2"/>
</dbReference>
<dbReference type="InterPro" id="IPR013783">
    <property type="entry name" value="Ig-like_fold"/>
</dbReference>
<keyword evidence="9" id="KW-0326">Glycosidase</keyword>
<keyword evidence="5" id="KW-0227">DNA damage</keyword>
<dbReference type="SUPFAM" id="SSF49265">
    <property type="entry name" value="Fibronectin type III"/>
    <property type="match status" value="1"/>
</dbReference>
<keyword evidence="10" id="KW-0119">Carbohydrate metabolism</keyword>
<evidence type="ECO:0000256" key="10">
    <source>
        <dbReference type="ARBA" id="ARBA00023326"/>
    </source>
</evidence>
<dbReference type="PROSITE" id="PS50853">
    <property type="entry name" value="FN3"/>
    <property type="match status" value="2"/>
</dbReference>
<dbReference type="RefSeq" id="WP_309968568.1">
    <property type="nucleotide sequence ID" value="NZ_JAVDWH010000001.1"/>
</dbReference>
<dbReference type="InterPro" id="IPR005135">
    <property type="entry name" value="Endo/exonuclease/phosphatase"/>
</dbReference>
<keyword evidence="13" id="KW-0255">Endonuclease</keyword>
<dbReference type="Gene3D" id="3.60.10.10">
    <property type="entry name" value="Endonuclease/exonuclease/phosphatase"/>
    <property type="match status" value="1"/>
</dbReference>
<evidence type="ECO:0000313" key="13">
    <source>
        <dbReference type="EMBL" id="MDR7086542.1"/>
    </source>
</evidence>
<keyword evidence="11" id="KW-1133">Transmembrane helix</keyword>
<dbReference type="PANTHER" id="PTHR15822">
    <property type="entry name" value="TRAF AND TNF RECEPTOR-ASSOCIATED PROTEIN"/>
    <property type="match status" value="1"/>
</dbReference>
<dbReference type="Gene3D" id="2.60.40.10">
    <property type="entry name" value="Immunoglobulins"/>
    <property type="match status" value="2"/>
</dbReference>
<keyword evidence="14" id="KW-1185">Reference proteome</keyword>
<reference evidence="13 14" key="1">
    <citation type="submission" date="2023-07" db="EMBL/GenBank/DDBJ databases">
        <title>Sorghum-associated microbial communities from plants grown in Nebraska, USA.</title>
        <authorList>
            <person name="Schachtman D."/>
        </authorList>
    </citation>
    <scope>NUCLEOTIDE SEQUENCE [LARGE SCALE GENOMIC DNA]</scope>
    <source>
        <strain evidence="13 14">BE248</strain>
    </source>
</reference>
<dbReference type="InterPro" id="IPR036691">
    <property type="entry name" value="Endo/exonu/phosph_ase_sf"/>
</dbReference>
<evidence type="ECO:0000256" key="8">
    <source>
        <dbReference type="ARBA" id="ARBA00023204"/>
    </source>
</evidence>
<evidence type="ECO:0000256" key="2">
    <source>
        <dbReference type="ARBA" id="ARBA00001946"/>
    </source>
</evidence>
<dbReference type="InterPro" id="IPR051547">
    <property type="entry name" value="TDP2-like"/>
</dbReference>
<protein>
    <submittedName>
        <fullName evidence="13">Endonuclease/exonuclease/phosphatase family metal-dependent hydrolase</fullName>
    </submittedName>
</protein>
<dbReference type="GO" id="GO:0016787">
    <property type="term" value="F:hydrolase activity"/>
    <property type="evidence" value="ECO:0007669"/>
    <property type="project" value="UniProtKB-KW"/>
</dbReference>
<evidence type="ECO:0000256" key="4">
    <source>
        <dbReference type="ARBA" id="ARBA00022723"/>
    </source>
</evidence>
<keyword evidence="11" id="KW-0812">Transmembrane</keyword>
<dbReference type="InterPro" id="IPR036116">
    <property type="entry name" value="FN3_sf"/>
</dbReference>
<dbReference type="Pfam" id="PF03372">
    <property type="entry name" value="Exo_endo_phos"/>
    <property type="match status" value="1"/>
</dbReference>
<gene>
    <name evidence="13" type="ORF">J2X11_001381</name>
</gene>
<dbReference type="PANTHER" id="PTHR15822:SF4">
    <property type="entry name" value="TYROSYL-DNA PHOSPHODIESTERASE 2"/>
    <property type="match status" value="1"/>
</dbReference>
<comment type="cofactor">
    <cofactor evidence="1">
        <name>Mn(2+)</name>
        <dbReference type="ChEBI" id="CHEBI:29035"/>
    </cofactor>
</comment>
<keyword evidence="6 13" id="KW-0378">Hydrolase</keyword>
<dbReference type="EMBL" id="JAVDWH010000001">
    <property type="protein sequence ID" value="MDR7086542.1"/>
    <property type="molecule type" value="Genomic_DNA"/>
</dbReference>
<keyword evidence="10" id="KW-0624">Polysaccharide degradation</keyword>
<comment type="caution">
    <text evidence="13">The sequence shown here is derived from an EMBL/GenBank/DDBJ whole genome shotgun (WGS) entry which is preliminary data.</text>
</comment>
<evidence type="ECO:0000256" key="7">
    <source>
        <dbReference type="ARBA" id="ARBA00022842"/>
    </source>
</evidence>
<evidence type="ECO:0000256" key="5">
    <source>
        <dbReference type="ARBA" id="ARBA00022763"/>
    </source>
</evidence>
<keyword evidence="3" id="KW-0540">Nuclease</keyword>
<evidence type="ECO:0000256" key="9">
    <source>
        <dbReference type="ARBA" id="ARBA00023295"/>
    </source>
</evidence>
<evidence type="ECO:0000256" key="1">
    <source>
        <dbReference type="ARBA" id="ARBA00001936"/>
    </source>
</evidence>
<keyword evidence="11" id="KW-0472">Membrane</keyword>
<keyword evidence="7" id="KW-0460">Magnesium</keyword>
<keyword evidence="8" id="KW-0234">DNA repair</keyword>
<feature type="domain" description="Fibronectin type-III" evidence="12">
    <location>
        <begin position="35"/>
        <end position="123"/>
    </location>
</feature>
<dbReference type="SUPFAM" id="SSF56219">
    <property type="entry name" value="DNase I-like"/>
    <property type="match status" value="1"/>
</dbReference>
<evidence type="ECO:0000256" key="3">
    <source>
        <dbReference type="ARBA" id="ARBA00022722"/>
    </source>
</evidence>
<dbReference type="Pfam" id="PF00041">
    <property type="entry name" value="fn3"/>
    <property type="match status" value="1"/>
</dbReference>